<protein>
    <submittedName>
        <fullName evidence="1">Uncharacterized protein</fullName>
    </submittedName>
</protein>
<dbReference type="Proteomes" id="UP000046067">
    <property type="component" value="Unassembled WGS sequence"/>
</dbReference>
<dbReference type="EMBL" id="CWQJ01000009">
    <property type="protein sequence ID" value="CSC12010.1"/>
    <property type="molecule type" value="Genomic_DNA"/>
</dbReference>
<evidence type="ECO:0000313" key="1">
    <source>
        <dbReference type="EMBL" id="CSC12010.1"/>
    </source>
</evidence>
<reference evidence="1 2" key="1">
    <citation type="submission" date="2015-07" db="EMBL/GenBank/DDBJ databases">
        <authorList>
            <consortium name="Pathogen Informatics"/>
        </authorList>
    </citation>
    <scope>NUCLEOTIDE SEQUENCE [LARGE SCALE GENOMIC DNA]</scope>
    <source>
        <strain evidence="1 2">A325</strain>
    </source>
</reference>
<organism evidence="1 2">
    <name type="scientific">Vibrio cholerae</name>
    <dbReference type="NCBI Taxonomy" id="666"/>
    <lineage>
        <taxon>Bacteria</taxon>
        <taxon>Pseudomonadati</taxon>
        <taxon>Pseudomonadota</taxon>
        <taxon>Gammaproteobacteria</taxon>
        <taxon>Vibrionales</taxon>
        <taxon>Vibrionaceae</taxon>
        <taxon>Vibrio</taxon>
    </lineage>
</organism>
<sequence length="62" mass="6689">MIVVTKVARAATPTAAISASPSCPSISTSTKPRLENMIFCSVIGRAIAIKRRKKSPLMWDKT</sequence>
<accession>A0A655XEX1</accession>
<proteinExistence type="predicted"/>
<evidence type="ECO:0000313" key="2">
    <source>
        <dbReference type="Proteomes" id="UP000046067"/>
    </source>
</evidence>
<dbReference type="AlphaFoldDB" id="A0A655XEX1"/>
<name>A0A655XEX1_VIBCL</name>
<gene>
    <name evidence="1" type="ORF">ERS013201_01849</name>
</gene>